<dbReference type="RefSeq" id="WP_118327050.1">
    <property type="nucleotide sequence ID" value="NZ_QSAZ01000012.1"/>
</dbReference>
<evidence type="ECO:0008006" key="4">
    <source>
        <dbReference type="Google" id="ProtNLM"/>
    </source>
</evidence>
<evidence type="ECO:0000313" key="2">
    <source>
        <dbReference type="EMBL" id="RGW86089.1"/>
    </source>
</evidence>
<accession>A0A413DJ58</accession>
<feature type="transmembrane region" description="Helical" evidence="1">
    <location>
        <begin position="57"/>
        <end position="76"/>
    </location>
</feature>
<keyword evidence="1" id="KW-0472">Membrane</keyword>
<organism evidence="2 3">
    <name type="scientific">Agathobacter rectalis</name>
    <dbReference type="NCBI Taxonomy" id="39491"/>
    <lineage>
        <taxon>Bacteria</taxon>
        <taxon>Bacillati</taxon>
        <taxon>Bacillota</taxon>
        <taxon>Clostridia</taxon>
        <taxon>Lachnospirales</taxon>
        <taxon>Lachnospiraceae</taxon>
        <taxon>Agathobacter</taxon>
    </lineage>
</organism>
<evidence type="ECO:0000256" key="1">
    <source>
        <dbReference type="SAM" id="Phobius"/>
    </source>
</evidence>
<evidence type="ECO:0000313" key="3">
    <source>
        <dbReference type="Proteomes" id="UP000283683"/>
    </source>
</evidence>
<gene>
    <name evidence="2" type="ORF">DWV45_11975</name>
</gene>
<proteinExistence type="predicted"/>
<dbReference type="EMBL" id="QSAZ01000012">
    <property type="protein sequence ID" value="RGW86089.1"/>
    <property type="molecule type" value="Genomic_DNA"/>
</dbReference>
<keyword evidence="1" id="KW-1133">Transmembrane helix</keyword>
<protein>
    <recommendedName>
        <fullName evidence="4">DUF3953 domain-containing protein</fullName>
    </recommendedName>
</protein>
<comment type="caution">
    <text evidence="2">The sequence shown here is derived from an EMBL/GenBank/DDBJ whole genome shotgun (WGS) entry which is preliminary data.</text>
</comment>
<name>A0A413DJ58_9FIRM</name>
<dbReference type="AlphaFoldDB" id="A0A413DJ58"/>
<sequence>MKISKVVLSIITILFAVLGLTKVLAFDITNPIMLTSLATLLLLRSAEYKNNRDRSGFILTCLTAVFVYVVVIYNVFIG</sequence>
<dbReference type="Proteomes" id="UP000283683">
    <property type="component" value="Unassembled WGS sequence"/>
</dbReference>
<reference evidence="2 3" key="1">
    <citation type="submission" date="2018-08" db="EMBL/GenBank/DDBJ databases">
        <title>A genome reference for cultivated species of the human gut microbiota.</title>
        <authorList>
            <person name="Zou Y."/>
            <person name="Xue W."/>
            <person name="Luo G."/>
        </authorList>
    </citation>
    <scope>NUCLEOTIDE SEQUENCE [LARGE SCALE GENOMIC DNA]</scope>
    <source>
        <strain evidence="2 3">AF06-19</strain>
    </source>
</reference>
<keyword evidence="1" id="KW-0812">Transmembrane</keyword>